<keyword evidence="1" id="KW-1185">Reference proteome</keyword>
<dbReference type="WBParaSite" id="Hba_10723">
    <property type="protein sequence ID" value="Hba_10723"/>
    <property type="gene ID" value="Hba_10723"/>
</dbReference>
<evidence type="ECO:0000313" key="2">
    <source>
        <dbReference type="WBParaSite" id="Hba_10723"/>
    </source>
</evidence>
<dbReference type="Proteomes" id="UP000095283">
    <property type="component" value="Unplaced"/>
</dbReference>
<evidence type="ECO:0000313" key="1">
    <source>
        <dbReference type="Proteomes" id="UP000095283"/>
    </source>
</evidence>
<proteinExistence type="predicted"/>
<protein>
    <submittedName>
        <fullName evidence="2">Ovule protein</fullName>
    </submittedName>
</protein>
<organism evidence="1 2">
    <name type="scientific">Heterorhabditis bacteriophora</name>
    <name type="common">Entomopathogenic nematode worm</name>
    <dbReference type="NCBI Taxonomy" id="37862"/>
    <lineage>
        <taxon>Eukaryota</taxon>
        <taxon>Metazoa</taxon>
        <taxon>Ecdysozoa</taxon>
        <taxon>Nematoda</taxon>
        <taxon>Chromadorea</taxon>
        <taxon>Rhabditida</taxon>
        <taxon>Rhabditina</taxon>
        <taxon>Rhabditomorpha</taxon>
        <taxon>Strongyloidea</taxon>
        <taxon>Heterorhabditidae</taxon>
        <taxon>Heterorhabditis</taxon>
    </lineage>
</organism>
<accession>A0A1I7WZW0</accession>
<reference evidence="2" key="1">
    <citation type="submission" date="2016-11" db="UniProtKB">
        <authorList>
            <consortium name="WormBaseParasite"/>
        </authorList>
    </citation>
    <scope>IDENTIFICATION</scope>
</reference>
<name>A0A1I7WZW0_HETBA</name>
<sequence length="113" mass="13236">MTLLLSLITRFHPIEESEKNEANRMIFKSIVNVIGEKDIFITISHIVRMSKVGRLVIHLKCTRMVKNHTKLSVQLFIVTWFSFRLLDFKTSLWPHKNGFIPKSTHHITSRIPP</sequence>
<dbReference type="AlphaFoldDB" id="A0A1I7WZW0"/>